<proteinExistence type="inferred from homology"/>
<feature type="binding site" evidence="6">
    <location>
        <position position="162"/>
    </location>
    <ligand>
        <name>substrate</name>
    </ligand>
</feature>
<dbReference type="InterPro" id="IPR022675">
    <property type="entry name" value="G6P_DH_C"/>
</dbReference>
<dbReference type="InterPro" id="IPR022674">
    <property type="entry name" value="G6P_DH_NAD-bd"/>
</dbReference>
<dbReference type="InterPro" id="IPR036291">
    <property type="entry name" value="NAD(P)-bd_dom_sf"/>
</dbReference>
<dbReference type="PRINTS" id="PR00079">
    <property type="entry name" value="G6PDHDRGNASE"/>
</dbReference>
<comment type="function">
    <text evidence="6">Catalyzes the oxidation of glucose 6-phosphate to 6-phosphogluconolactone.</text>
</comment>
<feature type="domain" description="Glucose-6-phosphate dehydrogenase C-terminal" evidence="8">
    <location>
        <begin position="175"/>
        <end position="450"/>
    </location>
</feature>
<dbReference type="Proteomes" id="UP000526083">
    <property type="component" value="Unassembled WGS sequence"/>
</dbReference>
<dbReference type="GO" id="GO:0005829">
    <property type="term" value="C:cytosol"/>
    <property type="evidence" value="ECO:0007669"/>
    <property type="project" value="TreeGrafter"/>
</dbReference>
<evidence type="ECO:0000313" key="9">
    <source>
        <dbReference type="EMBL" id="MBA8816939.1"/>
    </source>
</evidence>
<comment type="similarity">
    <text evidence="6">Belongs to the glucose-6-phosphate dehydrogenase family.</text>
</comment>
<dbReference type="PANTHER" id="PTHR23429">
    <property type="entry name" value="GLUCOSE-6-PHOSPHATE 1-DEHYDROGENASE G6PD"/>
    <property type="match status" value="1"/>
</dbReference>
<gene>
    <name evidence="6" type="primary">zwf</name>
    <name evidence="9" type="ORF">FHX48_002033</name>
</gene>
<evidence type="ECO:0000256" key="1">
    <source>
        <dbReference type="ARBA" id="ARBA00004937"/>
    </source>
</evidence>
<dbReference type="RefSeq" id="WP_167045422.1">
    <property type="nucleotide sequence ID" value="NZ_JAAOZB010000001.1"/>
</dbReference>
<evidence type="ECO:0000256" key="6">
    <source>
        <dbReference type="HAMAP-Rule" id="MF_00966"/>
    </source>
</evidence>
<keyword evidence="2 6" id="KW-0313">Glucose metabolism</keyword>
<dbReference type="GO" id="GO:0006006">
    <property type="term" value="P:glucose metabolic process"/>
    <property type="evidence" value="ECO:0007669"/>
    <property type="project" value="UniProtKB-KW"/>
</dbReference>
<dbReference type="EC" id="1.1.1.49" evidence="6"/>
<dbReference type="GO" id="GO:0009051">
    <property type="term" value="P:pentose-phosphate shunt, oxidative branch"/>
    <property type="evidence" value="ECO:0007669"/>
    <property type="project" value="TreeGrafter"/>
</dbReference>
<feature type="domain" description="Glucose-6-phosphate dehydrogenase NAD-binding" evidence="7">
    <location>
        <begin position="9"/>
        <end position="171"/>
    </location>
</feature>
<keyword evidence="4 6" id="KW-0560">Oxidoreductase</keyword>
<dbReference type="SUPFAM" id="SSF55347">
    <property type="entry name" value="Glyceraldehyde-3-phosphate dehydrogenase-like, C-terminal domain"/>
    <property type="match status" value="1"/>
</dbReference>
<dbReference type="Gene3D" id="3.40.50.720">
    <property type="entry name" value="NAD(P)-binding Rossmann-like Domain"/>
    <property type="match status" value="1"/>
</dbReference>
<evidence type="ECO:0000256" key="2">
    <source>
        <dbReference type="ARBA" id="ARBA00022526"/>
    </source>
</evidence>
<dbReference type="Pfam" id="PF00479">
    <property type="entry name" value="G6PD_N"/>
    <property type="match status" value="1"/>
</dbReference>
<reference evidence="9 10" key="1">
    <citation type="submission" date="2020-07" db="EMBL/GenBank/DDBJ databases">
        <title>Sequencing the genomes of 1000 actinobacteria strains.</title>
        <authorList>
            <person name="Klenk H.-P."/>
        </authorList>
    </citation>
    <scope>NUCLEOTIDE SEQUENCE [LARGE SCALE GENOMIC DNA]</scope>
    <source>
        <strain evidence="9 10">DSM 27576</strain>
    </source>
</reference>
<keyword evidence="3 6" id="KW-0521">NADP</keyword>
<feature type="binding site" evidence="6">
    <location>
        <position position="132"/>
    </location>
    <ligand>
        <name>NADP(+)</name>
        <dbReference type="ChEBI" id="CHEBI:58349"/>
    </ligand>
</feature>
<evidence type="ECO:0000259" key="8">
    <source>
        <dbReference type="Pfam" id="PF02781"/>
    </source>
</evidence>
<organism evidence="9 10">
    <name type="scientific">Microbacterium halimionae</name>
    <dbReference type="NCBI Taxonomy" id="1526413"/>
    <lineage>
        <taxon>Bacteria</taxon>
        <taxon>Bacillati</taxon>
        <taxon>Actinomycetota</taxon>
        <taxon>Actinomycetes</taxon>
        <taxon>Micrococcales</taxon>
        <taxon>Microbacteriaceae</taxon>
        <taxon>Microbacterium</taxon>
    </lineage>
</organism>
<dbReference type="EMBL" id="JACGWY010000004">
    <property type="protein sequence ID" value="MBA8816939.1"/>
    <property type="molecule type" value="Genomic_DNA"/>
</dbReference>
<dbReference type="UniPathway" id="UPA00115">
    <property type="reaction ID" value="UER00408"/>
</dbReference>
<dbReference type="SUPFAM" id="SSF51735">
    <property type="entry name" value="NAD(P)-binding Rossmann-fold domains"/>
    <property type="match status" value="1"/>
</dbReference>
<evidence type="ECO:0000313" key="10">
    <source>
        <dbReference type="Proteomes" id="UP000526083"/>
    </source>
</evidence>
<accession>A0A7W3JQ32</accession>
<feature type="active site" description="Proton acceptor" evidence="6">
    <location>
        <position position="224"/>
    </location>
</feature>
<protein>
    <recommendedName>
        <fullName evidence="6">Glucose-6-phosphate 1-dehydrogenase</fullName>
        <shortName evidence="6">G6PD</shortName>
        <ecNumber evidence="6">1.1.1.49</ecNumber>
    </recommendedName>
</protein>
<dbReference type="GO" id="GO:0004345">
    <property type="term" value="F:glucose-6-phosphate dehydrogenase activity"/>
    <property type="evidence" value="ECO:0007669"/>
    <property type="project" value="UniProtKB-UniRule"/>
</dbReference>
<evidence type="ECO:0000256" key="5">
    <source>
        <dbReference type="ARBA" id="ARBA00023277"/>
    </source>
</evidence>
<evidence type="ECO:0000256" key="3">
    <source>
        <dbReference type="ARBA" id="ARBA00022857"/>
    </source>
</evidence>
<comment type="caution">
    <text evidence="9">The sequence shown here is derived from an EMBL/GenBank/DDBJ whole genome shotgun (WGS) entry which is preliminary data.</text>
</comment>
<keyword evidence="5 6" id="KW-0119">Carbohydrate metabolism</keyword>
<name>A0A7W3JQ32_9MICO</name>
<dbReference type="NCBIfam" id="NF009492">
    <property type="entry name" value="PRK12853.1-3"/>
    <property type="match status" value="1"/>
</dbReference>
<comment type="catalytic activity">
    <reaction evidence="6">
        <text>D-glucose 6-phosphate + NADP(+) = 6-phospho-D-glucono-1,5-lactone + NADPH + H(+)</text>
        <dbReference type="Rhea" id="RHEA:15841"/>
        <dbReference type="ChEBI" id="CHEBI:15378"/>
        <dbReference type="ChEBI" id="CHEBI:57783"/>
        <dbReference type="ChEBI" id="CHEBI:57955"/>
        <dbReference type="ChEBI" id="CHEBI:58349"/>
        <dbReference type="ChEBI" id="CHEBI:61548"/>
        <dbReference type="EC" id="1.1.1.49"/>
    </reaction>
</comment>
<dbReference type="Pfam" id="PF02781">
    <property type="entry name" value="G6PD_C"/>
    <property type="match status" value="1"/>
</dbReference>
<dbReference type="GO" id="GO:0050661">
    <property type="term" value="F:NADP binding"/>
    <property type="evidence" value="ECO:0007669"/>
    <property type="project" value="UniProtKB-UniRule"/>
</dbReference>
<dbReference type="AlphaFoldDB" id="A0A7W3JQ32"/>
<dbReference type="Gene3D" id="3.30.360.10">
    <property type="entry name" value="Dihydrodipicolinate Reductase, domain 2"/>
    <property type="match status" value="1"/>
</dbReference>
<feature type="binding site" evidence="6">
    <location>
        <position position="219"/>
    </location>
    <ligand>
        <name>substrate</name>
    </ligand>
</feature>
<dbReference type="InterPro" id="IPR001282">
    <property type="entry name" value="G6P_DH"/>
</dbReference>
<dbReference type="HAMAP" id="MF_00966">
    <property type="entry name" value="G6PD"/>
    <property type="match status" value="1"/>
</dbReference>
<comment type="pathway">
    <text evidence="1 6">Carbohydrate degradation; pentose phosphate pathway; D-ribulose 5-phosphate from D-glucose 6-phosphate (oxidative stage): step 1/3.</text>
</comment>
<feature type="binding site" evidence="6">
    <location>
        <position position="323"/>
    </location>
    <ligand>
        <name>substrate</name>
    </ligand>
</feature>
<feature type="binding site" evidence="6">
    <location>
        <begin position="81"/>
        <end position="82"/>
    </location>
    <ligand>
        <name>NADP(+)</name>
        <dbReference type="ChEBI" id="CHEBI:58349"/>
    </ligand>
</feature>
<sequence>MAHTSTLLILGASGDLTSRLLLPALGQLLTMQPERSVTLMGAGMDDWTDEHWQKVVKDAFASVGANDAFDRVAATKYQQADITATDDLTKLLASAEGHIAVYFAVPPAVAATACEALNGVDLPDGLVLALEKPFGTDQKNAEELNAKLAALLPERQIFRVDHFLGRSTLLNILGLRFANQVFEPVWSADHIAEVEIRFDESLGLEGRAGYYDKAGALRDMLQSHLLQVLAIVAMEPPTSIDETDLRAATAAALRATHVWDDDPVANSGRARYTAGNIDGRDYPSYVDEPGVDPSRDTETLAEAKFEVQNARWAGVPFTLRSGKALSEPRTEIALTFRPVRHLPSGFAGAAAPSVLRMSLGPDTMTLELNVNGGENPFELQRVHLNAALGAGSLRAYAEVLSEVLDGEATLSVRGDAAEQCWRIVQPILDAWEANKVPLDTYPAGSRGPAGWDN</sequence>
<comment type="caution">
    <text evidence="6">Lacks conserved residue(s) required for the propagation of feature annotation.</text>
</comment>
<evidence type="ECO:0000256" key="4">
    <source>
        <dbReference type="ARBA" id="ARBA00023002"/>
    </source>
</evidence>
<dbReference type="PIRSF" id="PIRSF000110">
    <property type="entry name" value="G6PD"/>
    <property type="match status" value="1"/>
</dbReference>
<keyword evidence="10" id="KW-1185">Reference proteome</keyword>
<feature type="binding site" evidence="6">
    <location>
        <position position="200"/>
    </location>
    <ligand>
        <name>substrate</name>
    </ligand>
</feature>
<dbReference type="PANTHER" id="PTHR23429:SF0">
    <property type="entry name" value="GLUCOSE-6-PHOSPHATE 1-DEHYDROGENASE"/>
    <property type="match status" value="1"/>
</dbReference>
<evidence type="ECO:0000259" key="7">
    <source>
        <dbReference type="Pfam" id="PF00479"/>
    </source>
</evidence>